<evidence type="ECO:0000313" key="2">
    <source>
        <dbReference type="EMBL" id="KAK6984698.1"/>
    </source>
</evidence>
<comment type="caution">
    <text evidence="2">The sequence shown here is derived from an EMBL/GenBank/DDBJ whole genome shotgun (WGS) entry which is preliminary data.</text>
</comment>
<sequence length="127" mass="14272">MPAPTPLSIRLRNERQDTHRSWDACNEANEEGDYTGLLEDGLGHDDDDEEDGEDDPDPNSLPEQGSTKPSRPIRPLSEWLESQFKARLADASERVDGLPALYRVAKTFWFPVTIAEIAGRRARILVV</sequence>
<feature type="compositionally biased region" description="Acidic residues" evidence="1">
    <location>
        <begin position="45"/>
        <end position="57"/>
    </location>
</feature>
<gene>
    <name evidence="2" type="ORF">R3P38DRAFT_2806311</name>
</gene>
<dbReference type="Proteomes" id="UP001362999">
    <property type="component" value="Unassembled WGS sequence"/>
</dbReference>
<feature type="compositionally biased region" description="Basic and acidic residues" evidence="1">
    <location>
        <begin position="11"/>
        <end position="22"/>
    </location>
</feature>
<feature type="region of interest" description="Disordered" evidence="1">
    <location>
        <begin position="1"/>
        <end position="75"/>
    </location>
</feature>
<organism evidence="2 3">
    <name type="scientific">Favolaschia claudopus</name>
    <dbReference type="NCBI Taxonomy" id="2862362"/>
    <lineage>
        <taxon>Eukaryota</taxon>
        <taxon>Fungi</taxon>
        <taxon>Dikarya</taxon>
        <taxon>Basidiomycota</taxon>
        <taxon>Agaricomycotina</taxon>
        <taxon>Agaricomycetes</taxon>
        <taxon>Agaricomycetidae</taxon>
        <taxon>Agaricales</taxon>
        <taxon>Marasmiineae</taxon>
        <taxon>Mycenaceae</taxon>
        <taxon>Favolaschia</taxon>
    </lineage>
</organism>
<accession>A0AAV9ZKB9</accession>
<keyword evidence="3" id="KW-1185">Reference proteome</keyword>
<protein>
    <submittedName>
        <fullName evidence="2">Uncharacterized protein</fullName>
    </submittedName>
</protein>
<dbReference type="EMBL" id="JAWWNJ010000135">
    <property type="protein sequence ID" value="KAK6984698.1"/>
    <property type="molecule type" value="Genomic_DNA"/>
</dbReference>
<name>A0AAV9ZKB9_9AGAR</name>
<evidence type="ECO:0000256" key="1">
    <source>
        <dbReference type="SAM" id="MobiDB-lite"/>
    </source>
</evidence>
<reference evidence="2 3" key="1">
    <citation type="journal article" date="2024" name="J Genomics">
        <title>Draft genome sequencing and assembly of Favolaschia claudopus CIRM-BRFM 2984 isolated from oak limbs.</title>
        <authorList>
            <person name="Navarro D."/>
            <person name="Drula E."/>
            <person name="Chaduli D."/>
            <person name="Cazenave R."/>
            <person name="Ahrendt S."/>
            <person name="Wang J."/>
            <person name="Lipzen A."/>
            <person name="Daum C."/>
            <person name="Barry K."/>
            <person name="Grigoriev I.V."/>
            <person name="Favel A."/>
            <person name="Rosso M.N."/>
            <person name="Martin F."/>
        </authorList>
    </citation>
    <scope>NUCLEOTIDE SEQUENCE [LARGE SCALE GENOMIC DNA]</scope>
    <source>
        <strain evidence="2 3">CIRM-BRFM 2984</strain>
    </source>
</reference>
<evidence type="ECO:0000313" key="3">
    <source>
        <dbReference type="Proteomes" id="UP001362999"/>
    </source>
</evidence>
<dbReference type="AlphaFoldDB" id="A0AAV9ZKB9"/>
<proteinExistence type="predicted"/>